<evidence type="ECO:0000256" key="2">
    <source>
        <dbReference type="ARBA" id="ARBA00022801"/>
    </source>
</evidence>
<evidence type="ECO:0000256" key="1">
    <source>
        <dbReference type="ARBA" id="ARBA00001968"/>
    </source>
</evidence>
<dbReference type="NCBIfam" id="TIGR00172">
    <property type="entry name" value="maf"/>
    <property type="match status" value="1"/>
</dbReference>
<proteinExistence type="inferred from homology"/>
<dbReference type="AlphaFoldDB" id="A0A1J5SHA7"/>
<dbReference type="InterPro" id="IPR003697">
    <property type="entry name" value="Maf-like"/>
</dbReference>
<accession>A0A1J5SHA7</accession>
<dbReference type="GO" id="GO:0047429">
    <property type="term" value="F:nucleoside triphosphate diphosphatase activity"/>
    <property type="evidence" value="ECO:0007669"/>
    <property type="project" value="InterPro"/>
</dbReference>
<dbReference type="CDD" id="cd00555">
    <property type="entry name" value="Maf"/>
    <property type="match status" value="1"/>
</dbReference>
<dbReference type="PIRSF" id="PIRSF006305">
    <property type="entry name" value="Maf"/>
    <property type="match status" value="1"/>
</dbReference>
<dbReference type="Gene3D" id="3.90.950.10">
    <property type="match status" value="1"/>
</dbReference>
<dbReference type="PANTHER" id="PTHR43213:SF5">
    <property type="entry name" value="BIFUNCTIONAL DTTP_UTP PYROPHOSPHATASE_METHYLTRANSFERASE PROTEIN-RELATED"/>
    <property type="match status" value="1"/>
</dbReference>
<gene>
    <name evidence="3" type="primary">maf_2</name>
    <name evidence="3" type="ORF">GALL_105550</name>
</gene>
<dbReference type="HAMAP" id="MF_00528">
    <property type="entry name" value="Maf"/>
    <property type="match status" value="1"/>
</dbReference>
<dbReference type="Pfam" id="PF02545">
    <property type="entry name" value="Maf"/>
    <property type="match status" value="1"/>
</dbReference>
<dbReference type="SUPFAM" id="SSF52972">
    <property type="entry name" value="ITPase-like"/>
    <property type="match status" value="1"/>
</dbReference>
<dbReference type="EMBL" id="MLJW01000038">
    <property type="protein sequence ID" value="OIR07299.1"/>
    <property type="molecule type" value="Genomic_DNA"/>
</dbReference>
<comment type="cofactor">
    <cofactor evidence="1">
        <name>a divalent metal cation</name>
        <dbReference type="ChEBI" id="CHEBI:60240"/>
    </cofactor>
</comment>
<sequence>MPRFILASASPRRRELLESAGFVFDIQAAGVVEHEDPETDPRVMVAHNAALKADWVAERNPEAVVLGADTTVFIDGHALNKPADLDDARCMLRRLCGRTHTVHTGLAIRQRSSGLALDGGVSTAVRFKPFDEATLEAYLKVAHVLDKAGAYGIQEHGELIVEGYDGSYSNIVGLPVDETCRLLAKAGLYPGSQRITT</sequence>
<dbReference type="InterPro" id="IPR029001">
    <property type="entry name" value="ITPase-like_fam"/>
</dbReference>
<evidence type="ECO:0000313" key="3">
    <source>
        <dbReference type="EMBL" id="OIR07299.1"/>
    </source>
</evidence>
<organism evidence="3">
    <name type="scientific">mine drainage metagenome</name>
    <dbReference type="NCBI Taxonomy" id="410659"/>
    <lineage>
        <taxon>unclassified sequences</taxon>
        <taxon>metagenomes</taxon>
        <taxon>ecological metagenomes</taxon>
    </lineage>
</organism>
<dbReference type="PANTHER" id="PTHR43213">
    <property type="entry name" value="BIFUNCTIONAL DTTP/UTP PYROPHOSPHATASE/METHYLTRANSFERASE PROTEIN-RELATED"/>
    <property type="match status" value="1"/>
</dbReference>
<name>A0A1J5SHA7_9ZZZZ</name>
<keyword evidence="2" id="KW-0378">Hydrolase</keyword>
<protein>
    <submittedName>
        <fullName evidence="3">Septum formation protein Maf</fullName>
    </submittedName>
</protein>
<comment type="caution">
    <text evidence="3">The sequence shown here is derived from an EMBL/GenBank/DDBJ whole genome shotgun (WGS) entry which is preliminary data.</text>
</comment>
<reference evidence="3" key="1">
    <citation type="submission" date="2016-10" db="EMBL/GenBank/DDBJ databases">
        <title>Sequence of Gallionella enrichment culture.</title>
        <authorList>
            <person name="Poehlein A."/>
            <person name="Muehling M."/>
            <person name="Daniel R."/>
        </authorList>
    </citation>
    <scope>NUCLEOTIDE SEQUENCE</scope>
</reference>